<dbReference type="Proteomes" id="UP000017415">
    <property type="component" value="Unassembled WGS sequence"/>
</dbReference>
<proteinExistence type="predicted"/>
<dbReference type="STRING" id="44008.GCA_001318175_01815"/>
<dbReference type="eggNOG" id="COG4695">
    <property type="taxonomic scope" value="Bacteria"/>
</dbReference>
<keyword evidence="2" id="KW-1185">Reference proteome</keyword>
<evidence type="ECO:0000313" key="1">
    <source>
        <dbReference type="EMBL" id="ESK61266.1"/>
    </source>
</evidence>
<protein>
    <submittedName>
        <fullName evidence="1">HK97 family phage portal protein</fullName>
    </submittedName>
</protein>
<sequence>MGIFNWLFGNREAQIASSIEEILAFEEQVSALYMKQLALDVNAEFLARAFSQSTFKIRTNNRSDPTNYQKSIEYLLNTRPNLDQASPEFWHSVVYRLITKNEVLIIKTDDDQLLIADSWYRKEYAVYVDTFTNVVVKDYEYKRTFSADEVIYLKYANTSLGHYINGMYEDFNDLYNRMYEAAKRNGQIRGILKTIGGNLYQDEATLEVLQTYINKLFKSFSTNDVSVVNVPNKLEYSEITNKVGNSTQSVEELKAWKRQYIDDVSDLLGIPTKLLHGDIGELEQAQEIFNAYCLGPLVKKVEGELNAKFLTESEIKSGIAINVIGINRRDLFDLAEAIDKLIASGAFNRNEIRKELDYDAIENGDEYYITKNYEKEVSENENQT</sequence>
<comment type="caution">
    <text evidence="1">The sequence shown here is derived from an EMBL/GenBank/DDBJ whole genome shotgun (WGS) entry which is preliminary data.</text>
</comment>
<organism evidence="1 2">
    <name type="scientific">Enterococcus cecorum DSM 20682 = ATCC 43198</name>
    <dbReference type="NCBI Taxonomy" id="1121864"/>
    <lineage>
        <taxon>Bacteria</taxon>
        <taxon>Bacillati</taxon>
        <taxon>Bacillota</taxon>
        <taxon>Bacilli</taxon>
        <taxon>Lactobacillales</taxon>
        <taxon>Enterococcaceae</taxon>
        <taxon>Enterococcus</taxon>
    </lineage>
</organism>
<name>S1R860_9ENTE</name>
<dbReference type="PATRIC" id="fig|1121864.4.peg.724"/>
<evidence type="ECO:0000313" key="2">
    <source>
        <dbReference type="Proteomes" id="UP000017415"/>
    </source>
</evidence>
<dbReference type="AlphaFoldDB" id="S1R860"/>
<dbReference type="OrthoDB" id="395750at2"/>
<dbReference type="HOGENOM" id="CLU_058627_1_0_9"/>
<dbReference type="EMBL" id="AHYS01000006">
    <property type="protein sequence ID" value="ESK61266.1"/>
    <property type="molecule type" value="Genomic_DNA"/>
</dbReference>
<dbReference type="InterPro" id="IPR006427">
    <property type="entry name" value="Portal_HK97"/>
</dbReference>
<dbReference type="Pfam" id="PF04860">
    <property type="entry name" value="Phage_portal"/>
    <property type="match status" value="1"/>
</dbReference>
<dbReference type="RefSeq" id="WP_016250915.1">
    <property type="nucleotide sequence ID" value="NZ_ASWI01000003.1"/>
</dbReference>
<accession>S1R860</accession>
<dbReference type="InterPro" id="IPR006944">
    <property type="entry name" value="Phage/GTA_portal"/>
</dbReference>
<gene>
    <name evidence="1" type="ORF">OMO_01326</name>
</gene>
<reference evidence="1 2" key="1">
    <citation type="submission" date="2013-10" db="EMBL/GenBank/DDBJ databases">
        <title>The Genome Sequence of Enterococcus cecorum DSM 20682 (= ATCC 43198) (Illumina assembly).</title>
        <authorList>
            <consortium name="The Broad Institute Genomics Platform"/>
            <consortium name="The Broad Institute Genome Sequencing Center for Infectious Disease"/>
            <person name="Earl A."/>
            <person name="Russ C."/>
            <person name="Gilmore M."/>
            <person name="Surin D."/>
            <person name="Walker B."/>
            <person name="Young S."/>
            <person name="Zeng Q."/>
            <person name="Gargeya S."/>
            <person name="Fitzgerald M."/>
            <person name="Haas B."/>
            <person name="Abouelleil A."/>
            <person name="Allen A.W."/>
            <person name="Alvarado L."/>
            <person name="Arachchi H.M."/>
            <person name="Berlin A.M."/>
            <person name="Chapman S.B."/>
            <person name="Gainer-Dewar J."/>
            <person name="Goldberg J."/>
            <person name="Griggs A."/>
            <person name="Gujja S."/>
            <person name="Hansen M."/>
            <person name="Howarth C."/>
            <person name="Imamovic A."/>
            <person name="Ireland A."/>
            <person name="Larimer J."/>
            <person name="McCowan C."/>
            <person name="Murphy C."/>
            <person name="Pearson M."/>
            <person name="Poon T.W."/>
            <person name="Priest M."/>
            <person name="Roberts A."/>
            <person name="Saif S."/>
            <person name="Shea T."/>
            <person name="Sisk P."/>
            <person name="Sykes S."/>
            <person name="Wortman J."/>
            <person name="Nusbaum C."/>
            <person name="Birren B."/>
        </authorList>
    </citation>
    <scope>NUCLEOTIDE SEQUENCE [LARGE SCALE GENOMIC DNA]</scope>
    <source>
        <strain evidence="1 2">ATCC 43198</strain>
    </source>
</reference>
<dbReference type="NCBIfam" id="TIGR01537">
    <property type="entry name" value="portal_HK97"/>
    <property type="match status" value="1"/>
</dbReference>
<dbReference type="GeneID" id="60872467"/>